<dbReference type="Proteomes" id="UP001335325">
    <property type="component" value="Chromosome"/>
</dbReference>
<protein>
    <submittedName>
        <fullName evidence="1">Uncharacterized protein</fullName>
    </submittedName>
</protein>
<proteinExistence type="predicted"/>
<dbReference type="GeneID" id="91547325"/>
<evidence type="ECO:0000313" key="1">
    <source>
        <dbReference type="EMBL" id="WSD09922.1"/>
    </source>
</evidence>
<reference evidence="1 2" key="1">
    <citation type="submission" date="2022-10" db="EMBL/GenBank/DDBJ databases">
        <title>The complete genomes of actinobacterial strains from the NBC collection.</title>
        <authorList>
            <person name="Joergensen T.S."/>
            <person name="Alvarez Arevalo M."/>
            <person name="Sterndorff E.B."/>
            <person name="Faurdal D."/>
            <person name="Vuksanovic O."/>
            <person name="Mourched A.-S."/>
            <person name="Charusanti P."/>
            <person name="Shaw S."/>
            <person name="Blin K."/>
            <person name="Weber T."/>
        </authorList>
    </citation>
    <scope>NUCLEOTIDE SEQUENCE [LARGE SCALE GENOMIC DNA]</scope>
    <source>
        <strain evidence="1 2">NBC 01753</strain>
    </source>
</reference>
<organism evidence="1 2">
    <name type="scientific">Streptomyces hirsutus</name>
    <dbReference type="NCBI Taxonomy" id="35620"/>
    <lineage>
        <taxon>Bacteria</taxon>
        <taxon>Bacillati</taxon>
        <taxon>Actinomycetota</taxon>
        <taxon>Actinomycetes</taxon>
        <taxon>Kitasatosporales</taxon>
        <taxon>Streptomycetaceae</taxon>
        <taxon>Streptomyces</taxon>
    </lineage>
</organism>
<evidence type="ECO:0000313" key="2">
    <source>
        <dbReference type="Proteomes" id="UP001335325"/>
    </source>
</evidence>
<sequence>MSVVVMEATPARTLVDPAFFERLSLRVAQSHGLDQERAEAVTDQAIAYLATCAQKPEDAPPLFMSRAVDPAWHAFLEYTREYDTFFALHGWPKVNHNPCDGFGGKIYPPAADVLPLTVAAIEPAGFRVAPELWEEGADCGDTCGDDGGGGNPLPTCEHSN</sequence>
<dbReference type="RefSeq" id="WP_326755657.1">
    <property type="nucleotide sequence ID" value="NZ_CP109134.1"/>
</dbReference>
<keyword evidence="2" id="KW-1185">Reference proteome</keyword>
<gene>
    <name evidence="1" type="ORF">OIE73_32145</name>
</gene>
<name>A0ABZ1GUS8_9ACTN</name>
<dbReference type="EMBL" id="CP109134">
    <property type="protein sequence ID" value="WSD09922.1"/>
    <property type="molecule type" value="Genomic_DNA"/>
</dbReference>
<accession>A0ABZ1GUS8</accession>